<evidence type="ECO:0000313" key="5">
    <source>
        <dbReference type="Proteomes" id="UP000765802"/>
    </source>
</evidence>
<evidence type="ECO:0000256" key="2">
    <source>
        <dbReference type="ARBA" id="ARBA00023276"/>
    </source>
</evidence>
<keyword evidence="2" id="KW-0604">Photosystem II</keyword>
<dbReference type="PANTHER" id="PTHR47199">
    <property type="entry name" value="PHOTOSYSTEM II STABILITY/ASSEMBLY FACTOR HCF136, CHLOROPLASTIC"/>
    <property type="match status" value="1"/>
</dbReference>
<proteinExistence type="predicted"/>
<dbReference type="RefSeq" id="WP_187254956.1">
    <property type="nucleotide sequence ID" value="NZ_JBHULF010000006.1"/>
</dbReference>
<organism evidence="4 5">
    <name type="scientific">Flavihumibacter stibioxidans</name>
    <dbReference type="NCBI Taxonomy" id="1834163"/>
    <lineage>
        <taxon>Bacteria</taxon>
        <taxon>Pseudomonadati</taxon>
        <taxon>Bacteroidota</taxon>
        <taxon>Chitinophagia</taxon>
        <taxon>Chitinophagales</taxon>
        <taxon>Chitinophagaceae</taxon>
        <taxon>Flavihumibacter</taxon>
    </lineage>
</organism>
<dbReference type="InterPro" id="IPR028203">
    <property type="entry name" value="PSII_CF48-like_dom"/>
</dbReference>
<gene>
    <name evidence="4" type="ORF">BC349_01345</name>
</gene>
<evidence type="ECO:0000256" key="1">
    <source>
        <dbReference type="ARBA" id="ARBA00022531"/>
    </source>
</evidence>
<reference evidence="4 5" key="1">
    <citation type="submission" date="2016-07" db="EMBL/GenBank/DDBJ databases">
        <title>Genome analysis of Flavihumibacter stibioxidans YS-17.</title>
        <authorList>
            <person name="Shi K."/>
            <person name="Han Y."/>
            <person name="Wang G."/>
        </authorList>
    </citation>
    <scope>NUCLEOTIDE SEQUENCE [LARGE SCALE GENOMIC DNA]</scope>
    <source>
        <strain evidence="4 5">YS-17</strain>
    </source>
</reference>
<comment type="caution">
    <text evidence="4">The sequence shown here is derived from an EMBL/GenBank/DDBJ whole genome shotgun (WGS) entry which is preliminary data.</text>
</comment>
<evidence type="ECO:0000313" key="4">
    <source>
        <dbReference type="EMBL" id="MBC6489597.1"/>
    </source>
</evidence>
<sequence>MSRKSIQFFIYTLLLLNSLGAYTQQVRELEGRPGISFRGLSVVNERLLWVSGNKGTVGRSTNGGASFTWMTVKGHEQRDFRDIEAFDAVTAVIMAVDSPGIILRTFDGGASWQEVYRDNRTGIFLDAMSFRNDQEGVVIGDPIGGQFVLLQTHDGGRNWQSPAGAEKHIPVTGEAFFAASGTNIQALKKSKYLYASGGTRSRLFTPGAVIDLPLVQGGSTTGANSLAVRYPRRQNGGRYWVVAGGDFSHDTVRTGNIAITRNAGRDWISATIPPFGYRSSVVFIRGRKLISCGTSGVDISRDGGLKWTNISSTGYHVCQRAKNGHAIYLAGGNGRIGKLEW</sequence>
<protein>
    <recommendedName>
        <fullName evidence="3">Photosynthesis system II assembly factor Ycf48/Hcf136-like domain-containing protein</fullName>
    </recommendedName>
</protein>
<accession>A0ABR7M3J9</accession>
<dbReference type="PANTHER" id="PTHR47199:SF2">
    <property type="entry name" value="PHOTOSYSTEM II STABILITY_ASSEMBLY FACTOR HCF136, CHLOROPLASTIC"/>
    <property type="match status" value="1"/>
</dbReference>
<keyword evidence="5" id="KW-1185">Reference proteome</keyword>
<dbReference type="InterPro" id="IPR015943">
    <property type="entry name" value="WD40/YVTN_repeat-like_dom_sf"/>
</dbReference>
<dbReference type="Gene3D" id="2.130.10.10">
    <property type="entry name" value="YVTN repeat-like/Quinoprotein amine dehydrogenase"/>
    <property type="match status" value="1"/>
</dbReference>
<keyword evidence="1" id="KW-0602">Photosynthesis</keyword>
<evidence type="ECO:0000259" key="3">
    <source>
        <dbReference type="Pfam" id="PF14870"/>
    </source>
</evidence>
<dbReference type="SUPFAM" id="SSF110296">
    <property type="entry name" value="Oligoxyloglucan reducing end-specific cellobiohydrolase"/>
    <property type="match status" value="1"/>
</dbReference>
<feature type="domain" description="Photosynthesis system II assembly factor Ycf48/Hcf136-like" evidence="3">
    <location>
        <begin position="68"/>
        <end position="161"/>
    </location>
</feature>
<dbReference type="Proteomes" id="UP000765802">
    <property type="component" value="Unassembled WGS sequence"/>
</dbReference>
<dbReference type="EMBL" id="MBUA01000001">
    <property type="protein sequence ID" value="MBC6489597.1"/>
    <property type="molecule type" value="Genomic_DNA"/>
</dbReference>
<dbReference type="Pfam" id="PF14870">
    <property type="entry name" value="PSII_BNR"/>
    <property type="match status" value="1"/>
</dbReference>
<name>A0ABR7M3J9_9BACT</name>